<feature type="chain" id="PRO_5045459501" evidence="1">
    <location>
        <begin position="20"/>
        <end position="91"/>
    </location>
</feature>
<accession>A0ABW7JFH8</accession>
<evidence type="ECO:0000313" key="2">
    <source>
        <dbReference type="EMBL" id="MFH0274867.1"/>
    </source>
</evidence>
<protein>
    <submittedName>
        <fullName evidence="2">Uncharacterized protein</fullName>
    </submittedName>
</protein>
<dbReference type="Proteomes" id="UP001607221">
    <property type="component" value="Unassembled WGS sequence"/>
</dbReference>
<gene>
    <name evidence="2" type="ORF">ACGRHZ_26695</name>
</gene>
<dbReference type="GeneID" id="48232241"/>
<feature type="signal peptide" evidence="1">
    <location>
        <begin position="1"/>
        <end position="19"/>
    </location>
</feature>
<organism evidence="2 3">
    <name type="scientific">Vibrio jasicida</name>
    <dbReference type="NCBI Taxonomy" id="766224"/>
    <lineage>
        <taxon>Bacteria</taxon>
        <taxon>Pseudomonadati</taxon>
        <taxon>Pseudomonadota</taxon>
        <taxon>Gammaproteobacteria</taxon>
        <taxon>Vibrionales</taxon>
        <taxon>Vibrionaceae</taxon>
        <taxon>Vibrio</taxon>
    </lineage>
</organism>
<proteinExistence type="predicted"/>
<comment type="caution">
    <text evidence="2">The sequence shown here is derived from an EMBL/GenBank/DDBJ whole genome shotgun (WGS) entry which is preliminary data.</text>
</comment>
<reference evidence="2 3" key="1">
    <citation type="submission" date="2024-10" db="EMBL/GenBank/DDBJ databases">
        <authorList>
            <person name="Yibar A."/>
            <person name="Saticioglu I.B."/>
            <person name="Duman M."/>
            <person name="Ajmi N."/>
            <person name="Gurler F."/>
            <person name="Ay H."/>
            <person name="Onuk E."/>
            <person name="Guler S."/>
            <person name="Romalde J.L."/>
        </authorList>
    </citation>
    <scope>NUCLEOTIDE SEQUENCE [LARGE SCALE GENOMIC DNA]</scope>
    <source>
        <strain evidence="2 3">1-TCBS-A</strain>
    </source>
</reference>
<evidence type="ECO:0000313" key="3">
    <source>
        <dbReference type="Proteomes" id="UP001607221"/>
    </source>
</evidence>
<evidence type="ECO:0000256" key="1">
    <source>
        <dbReference type="SAM" id="SignalP"/>
    </source>
</evidence>
<dbReference type="EMBL" id="JBIHSE010000002">
    <property type="protein sequence ID" value="MFH0274867.1"/>
    <property type="molecule type" value="Genomic_DNA"/>
</dbReference>
<sequence>MTKQILSLMLIALSFNVNAAGALMNWSGKVKSVAVLPTNIEVKSGYLDYDLDQKHVRENLGLDHIDYTAPTLEKDQLIVYQATVPMLSLEL</sequence>
<keyword evidence="3" id="KW-1185">Reference proteome</keyword>
<keyword evidence="1" id="KW-0732">Signal</keyword>
<dbReference type="RefSeq" id="WP_038869654.1">
    <property type="nucleotide sequence ID" value="NZ_BBKZ01000019.1"/>
</dbReference>
<name>A0ABW7JFH8_9VIBR</name>